<dbReference type="Proteomes" id="UP000499080">
    <property type="component" value="Unassembled WGS sequence"/>
</dbReference>
<sequence length="95" mass="11020">MFLFLQPLQLPPRAPAVPCSCSCNHYSCRPCFFSCNHYSCRPMFLFLQPLQLPPHVPVPATITVATPVGWTWDRVYRQTNGRKELQKYFFGLREA</sequence>
<name>A0A4Y2AH76_ARAVE</name>
<proteinExistence type="predicted"/>
<gene>
    <name evidence="1" type="ORF">AVEN_65166_1</name>
</gene>
<protein>
    <submittedName>
        <fullName evidence="1">Uncharacterized protein</fullName>
    </submittedName>
</protein>
<keyword evidence="2" id="KW-1185">Reference proteome</keyword>
<dbReference type="AlphaFoldDB" id="A0A4Y2AH76"/>
<organism evidence="1 2">
    <name type="scientific">Araneus ventricosus</name>
    <name type="common">Orbweaver spider</name>
    <name type="synonym">Epeira ventricosa</name>
    <dbReference type="NCBI Taxonomy" id="182803"/>
    <lineage>
        <taxon>Eukaryota</taxon>
        <taxon>Metazoa</taxon>
        <taxon>Ecdysozoa</taxon>
        <taxon>Arthropoda</taxon>
        <taxon>Chelicerata</taxon>
        <taxon>Arachnida</taxon>
        <taxon>Araneae</taxon>
        <taxon>Araneomorphae</taxon>
        <taxon>Entelegynae</taxon>
        <taxon>Araneoidea</taxon>
        <taxon>Araneidae</taxon>
        <taxon>Araneus</taxon>
    </lineage>
</organism>
<dbReference type="EMBL" id="BGPR01000016">
    <property type="protein sequence ID" value="GBL78565.1"/>
    <property type="molecule type" value="Genomic_DNA"/>
</dbReference>
<evidence type="ECO:0000313" key="2">
    <source>
        <dbReference type="Proteomes" id="UP000499080"/>
    </source>
</evidence>
<comment type="caution">
    <text evidence="1">The sequence shown here is derived from an EMBL/GenBank/DDBJ whole genome shotgun (WGS) entry which is preliminary data.</text>
</comment>
<reference evidence="1 2" key="1">
    <citation type="journal article" date="2019" name="Sci. Rep.">
        <title>Orb-weaving spider Araneus ventricosus genome elucidates the spidroin gene catalogue.</title>
        <authorList>
            <person name="Kono N."/>
            <person name="Nakamura H."/>
            <person name="Ohtoshi R."/>
            <person name="Moran D.A.P."/>
            <person name="Shinohara A."/>
            <person name="Yoshida Y."/>
            <person name="Fujiwara M."/>
            <person name="Mori M."/>
            <person name="Tomita M."/>
            <person name="Arakawa K."/>
        </authorList>
    </citation>
    <scope>NUCLEOTIDE SEQUENCE [LARGE SCALE GENOMIC DNA]</scope>
</reference>
<accession>A0A4Y2AH76</accession>
<evidence type="ECO:0000313" key="1">
    <source>
        <dbReference type="EMBL" id="GBL78565.1"/>
    </source>
</evidence>